<keyword evidence="3" id="KW-1003">Cell membrane</keyword>
<evidence type="ECO:0000313" key="8">
    <source>
        <dbReference type="EMBL" id="AZN72160.1"/>
    </source>
</evidence>
<keyword evidence="6 7" id="KW-0472">Membrane</keyword>
<keyword evidence="9" id="KW-1185">Reference proteome</keyword>
<dbReference type="PANTHER" id="PTHR33508">
    <property type="entry name" value="UPF0056 MEMBRANE PROTEIN YHCE"/>
    <property type="match status" value="1"/>
</dbReference>
<gene>
    <name evidence="8" type="ORF">D5400_13525</name>
</gene>
<dbReference type="OrthoDB" id="21094at2"/>
<feature type="transmembrane region" description="Helical" evidence="7">
    <location>
        <begin position="111"/>
        <end position="137"/>
    </location>
</feature>
<feature type="transmembrane region" description="Helical" evidence="7">
    <location>
        <begin position="41"/>
        <end position="67"/>
    </location>
</feature>
<evidence type="ECO:0000313" key="9">
    <source>
        <dbReference type="Proteomes" id="UP000268192"/>
    </source>
</evidence>
<evidence type="ECO:0000256" key="4">
    <source>
        <dbReference type="ARBA" id="ARBA00022692"/>
    </source>
</evidence>
<dbReference type="Proteomes" id="UP000268192">
    <property type="component" value="Chromosome"/>
</dbReference>
<dbReference type="AlphaFoldDB" id="A0A3Q8XPE3"/>
<dbReference type="EMBL" id="CP032509">
    <property type="protein sequence ID" value="AZN72160.1"/>
    <property type="molecule type" value="Genomic_DNA"/>
</dbReference>
<dbReference type="GO" id="GO:0005886">
    <property type="term" value="C:plasma membrane"/>
    <property type="evidence" value="ECO:0007669"/>
    <property type="project" value="UniProtKB-SubCell"/>
</dbReference>
<feature type="transmembrane region" description="Helical" evidence="7">
    <location>
        <begin position="179"/>
        <end position="199"/>
    </location>
</feature>
<sequence>MNYDLLLNALATIIVLIDPPGLAPIFLGLTNGMNRAQRFQVALRGCIIAAVLLSLFAVTGSAILSLLGITLGAFRIAGGLLLFWIAFEMIFEKRQERHETTAERAITQDHISNIAVFPLAIPLVAGPGAISAIILLSGSFQGPIERAELVGVILFCILILFGTLVVAERLDRFLGATGRMILTRLLGVILAALAVQFVIDGVGSIDIPLRS</sequence>
<dbReference type="InterPro" id="IPR002771">
    <property type="entry name" value="Multi_antbiot-R_MarC"/>
</dbReference>
<protein>
    <recommendedName>
        <fullName evidence="7">UPF0056 membrane protein</fullName>
    </recommendedName>
</protein>
<feature type="transmembrane region" description="Helical" evidence="7">
    <location>
        <begin position="73"/>
        <end position="91"/>
    </location>
</feature>
<evidence type="ECO:0000256" key="6">
    <source>
        <dbReference type="ARBA" id="ARBA00023136"/>
    </source>
</evidence>
<evidence type="ECO:0000256" key="5">
    <source>
        <dbReference type="ARBA" id="ARBA00022989"/>
    </source>
</evidence>
<evidence type="ECO:0000256" key="7">
    <source>
        <dbReference type="RuleBase" id="RU362048"/>
    </source>
</evidence>
<comment type="similarity">
    <text evidence="2 7">Belongs to the UPF0056 (MarC) family.</text>
</comment>
<feature type="transmembrane region" description="Helical" evidence="7">
    <location>
        <begin position="149"/>
        <end position="167"/>
    </location>
</feature>
<feature type="transmembrane region" description="Helical" evidence="7">
    <location>
        <begin position="6"/>
        <end position="29"/>
    </location>
</feature>
<proteinExistence type="inferred from homology"/>
<name>A0A3Q8XPE3_9HYPH</name>
<organism evidence="8 9">
    <name type="scientific">Georhizobium profundi</name>
    <dbReference type="NCBI Taxonomy" id="2341112"/>
    <lineage>
        <taxon>Bacteria</taxon>
        <taxon>Pseudomonadati</taxon>
        <taxon>Pseudomonadota</taxon>
        <taxon>Alphaproteobacteria</taxon>
        <taxon>Hyphomicrobiales</taxon>
        <taxon>Rhizobiaceae</taxon>
        <taxon>Georhizobium</taxon>
    </lineage>
</organism>
<dbReference type="RefSeq" id="WP_126010479.1">
    <property type="nucleotide sequence ID" value="NZ_CP032509.1"/>
</dbReference>
<comment type="subcellular location">
    <subcellularLocation>
        <location evidence="1 7">Cell membrane</location>
        <topology evidence="1 7">Multi-pass membrane protein</topology>
    </subcellularLocation>
</comment>
<dbReference type="PANTHER" id="PTHR33508:SF1">
    <property type="entry name" value="UPF0056 MEMBRANE PROTEIN YHCE"/>
    <property type="match status" value="1"/>
</dbReference>
<evidence type="ECO:0000256" key="3">
    <source>
        <dbReference type="ARBA" id="ARBA00022475"/>
    </source>
</evidence>
<keyword evidence="5 7" id="KW-1133">Transmembrane helix</keyword>
<evidence type="ECO:0000256" key="1">
    <source>
        <dbReference type="ARBA" id="ARBA00004651"/>
    </source>
</evidence>
<accession>A0A3Q8XPE3</accession>
<dbReference type="Pfam" id="PF01914">
    <property type="entry name" value="MarC"/>
    <property type="match status" value="1"/>
</dbReference>
<keyword evidence="4 7" id="KW-0812">Transmembrane</keyword>
<dbReference type="KEGG" id="abaw:D5400_13525"/>
<dbReference type="NCBIfam" id="TIGR00427">
    <property type="entry name" value="NAAT family transporter"/>
    <property type="match status" value="1"/>
</dbReference>
<evidence type="ECO:0000256" key="2">
    <source>
        <dbReference type="ARBA" id="ARBA00009784"/>
    </source>
</evidence>
<reference evidence="8 9" key="1">
    <citation type="submission" date="2018-09" db="EMBL/GenBank/DDBJ databases">
        <title>Marinorhizobium profundi gen. nov., sp. nov., isolated from a deep-sea sediment sample from the New Britain Trench and proposal of Marinorhizobiaceae fam. nov. in the order Rhizobiales of the class Alphaproteobacteria.</title>
        <authorList>
            <person name="Cao J."/>
        </authorList>
    </citation>
    <scope>NUCLEOTIDE SEQUENCE [LARGE SCALE GENOMIC DNA]</scope>
    <source>
        <strain evidence="8 9">WS11</strain>
    </source>
</reference>